<gene>
    <name evidence="2" type="ORF">WJX72_003033</name>
</gene>
<dbReference type="Gene3D" id="3.40.50.1820">
    <property type="entry name" value="alpha/beta hydrolase"/>
    <property type="match status" value="1"/>
</dbReference>
<sequence length="355" mass="37129">MLLPSSTASPRQLLQATTDPRTETLLSINGYRGSAGPILAKTADAAQYVTAAIFNVSMNPQLGFAPSNETLRFAGGGRVQVHWSGKDQTIILPFAGWDNATVQQLNTSSDPLISSAINQVLQGHVVTMDDFDPLTNLLAISASTSNNLADAIAAASGGQQPLRIISTGCGPSGGVARLAALWAAINYPKASIRLITFGAPQVGGAKFDWAIGRFVDLVYVWTIPGDNNTNAGATAPFAPTTSTLSVPPNATPVNGNNVTWDNYLEALNYTMANAKVPQFATTDALVRATPLGSTFPGFTTSDGDILGSLPFEGNPNFGPEIDPAADNNVTFLEAYDNSTCPLVLCRARPAATAAW</sequence>
<comment type="caution">
    <text evidence="2">The sequence shown here is derived from an EMBL/GenBank/DDBJ whole genome shotgun (WGS) entry which is preliminary data.</text>
</comment>
<name>A0AAW1Q011_9CHLO</name>
<feature type="domain" description="Fungal lipase-type" evidence="1">
    <location>
        <begin position="143"/>
        <end position="212"/>
    </location>
</feature>
<reference evidence="2 3" key="1">
    <citation type="journal article" date="2024" name="Nat. Commun.">
        <title>Phylogenomics reveals the evolutionary origins of lichenization in chlorophyte algae.</title>
        <authorList>
            <person name="Puginier C."/>
            <person name="Libourel C."/>
            <person name="Otte J."/>
            <person name="Skaloud P."/>
            <person name="Haon M."/>
            <person name="Grisel S."/>
            <person name="Petersen M."/>
            <person name="Berrin J.G."/>
            <person name="Delaux P.M."/>
            <person name="Dal Grande F."/>
            <person name="Keller J."/>
        </authorList>
    </citation>
    <scope>NUCLEOTIDE SEQUENCE [LARGE SCALE GENOMIC DNA]</scope>
    <source>
        <strain evidence="2 3">SAG 2043</strain>
    </source>
</reference>
<proteinExistence type="predicted"/>
<evidence type="ECO:0000259" key="1">
    <source>
        <dbReference type="Pfam" id="PF01764"/>
    </source>
</evidence>
<keyword evidence="3" id="KW-1185">Reference proteome</keyword>
<organism evidence="2 3">
    <name type="scientific">[Myrmecia] bisecta</name>
    <dbReference type="NCBI Taxonomy" id="41462"/>
    <lineage>
        <taxon>Eukaryota</taxon>
        <taxon>Viridiplantae</taxon>
        <taxon>Chlorophyta</taxon>
        <taxon>core chlorophytes</taxon>
        <taxon>Trebouxiophyceae</taxon>
        <taxon>Trebouxiales</taxon>
        <taxon>Trebouxiaceae</taxon>
        <taxon>Myrmecia</taxon>
    </lineage>
</organism>
<dbReference type="EMBL" id="JALJOR010000007">
    <property type="protein sequence ID" value="KAK9814258.1"/>
    <property type="molecule type" value="Genomic_DNA"/>
</dbReference>
<evidence type="ECO:0000313" key="3">
    <source>
        <dbReference type="Proteomes" id="UP001489004"/>
    </source>
</evidence>
<evidence type="ECO:0000313" key="2">
    <source>
        <dbReference type="EMBL" id="KAK9814258.1"/>
    </source>
</evidence>
<dbReference type="InterPro" id="IPR002921">
    <property type="entry name" value="Fungal_lipase-type"/>
</dbReference>
<protein>
    <recommendedName>
        <fullName evidence="1">Fungal lipase-type domain-containing protein</fullName>
    </recommendedName>
</protein>
<dbReference type="InterPro" id="IPR029058">
    <property type="entry name" value="AB_hydrolase_fold"/>
</dbReference>
<dbReference type="Proteomes" id="UP001489004">
    <property type="component" value="Unassembled WGS sequence"/>
</dbReference>
<dbReference type="SUPFAM" id="SSF53474">
    <property type="entry name" value="alpha/beta-Hydrolases"/>
    <property type="match status" value="1"/>
</dbReference>
<accession>A0AAW1Q011</accession>
<dbReference type="Pfam" id="PF01764">
    <property type="entry name" value="Lipase_3"/>
    <property type="match status" value="1"/>
</dbReference>
<dbReference type="GO" id="GO:0006629">
    <property type="term" value="P:lipid metabolic process"/>
    <property type="evidence" value="ECO:0007669"/>
    <property type="project" value="InterPro"/>
</dbReference>
<dbReference type="AlphaFoldDB" id="A0AAW1Q011"/>